<gene>
    <name evidence="1" type="ORF">METZ01_LOCUS348216</name>
</gene>
<accession>A0A382RDS4</accession>
<dbReference type="InterPro" id="IPR011990">
    <property type="entry name" value="TPR-like_helical_dom_sf"/>
</dbReference>
<dbReference type="InterPro" id="IPR019734">
    <property type="entry name" value="TPR_rpt"/>
</dbReference>
<dbReference type="SUPFAM" id="SSF48452">
    <property type="entry name" value="TPR-like"/>
    <property type="match status" value="1"/>
</dbReference>
<organism evidence="1">
    <name type="scientific">marine metagenome</name>
    <dbReference type="NCBI Taxonomy" id="408172"/>
    <lineage>
        <taxon>unclassified sequences</taxon>
        <taxon>metagenomes</taxon>
        <taxon>ecological metagenomes</taxon>
    </lineage>
</organism>
<proteinExistence type="predicted"/>
<dbReference type="PROSITE" id="PS51257">
    <property type="entry name" value="PROKAR_LIPOPROTEIN"/>
    <property type="match status" value="1"/>
</dbReference>
<dbReference type="EMBL" id="UINC01120715">
    <property type="protein sequence ID" value="SVC95362.1"/>
    <property type="molecule type" value="Genomic_DNA"/>
</dbReference>
<reference evidence="1" key="1">
    <citation type="submission" date="2018-05" db="EMBL/GenBank/DDBJ databases">
        <authorList>
            <person name="Lanie J.A."/>
            <person name="Ng W.-L."/>
            <person name="Kazmierczak K.M."/>
            <person name="Andrzejewski T.M."/>
            <person name="Davidsen T.M."/>
            <person name="Wayne K.J."/>
            <person name="Tettelin H."/>
            <person name="Glass J.I."/>
            <person name="Rusch D."/>
            <person name="Podicherti R."/>
            <person name="Tsui H.-C.T."/>
            <person name="Winkler M.E."/>
        </authorList>
    </citation>
    <scope>NUCLEOTIDE SEQUENCE</scope>
</reference>
<sequence length="173" mass="18656">MESMKTSRIAAVLVVVGLLALTACGGGTGVGPGEIEKREARLRDRLPTDWNKYNTAEYEGAIEFFTKTLEQADALEGVDRVKDPVKSEAQSGIGWSFFQLQNLAAAEQAFAQATALDRQNADAWAGWAGVALAQSEFNDVARFSSQALETDPDYNSATRVDDAGRLLGHDNVD</sequence>
<dbReference type="Gene3D" id="1.25.40.10">
    <property type="entry name" value="Tetratricopeptide repeat domain"/>
    <property type="match status" value="1"/>
</dbReference>
<dbReference type="SMART" id="SM00028">
    <property type="entry name" value="TPR"/>
    <property type="match status" value="2"/>
</dbReference>
<name>A0A382RDS4_9ZZZZ</name>
<evidence type="ECO:0000313" key="1">
    <source>
        <dbReference type="EMBL" id="SVC95362.1"/>
    </source>
</evidence>
<feature type="non-terminal residue" evidence="1">
    <location>
        <position position="173"/>
    </location>
</feature>
<dbReference type="AlphaFoldDB" id="A0A382RDS4"/>
<protein>
    <submittedName>
        <fullName evidence="1">Uncharacterized protein</fullName>
    </submittedName>
</protein>